<name>A0A7L9WRL2_9RHOB</name>
<accession>A0A7L9WRL2</accession>
<dbReference type="Pfam" id="PF05656">
    <property type="entry name" value="DUF805"/>
    <property type="match status" value="1"/>
</dbReference>
<dbReference type="InterPro" id="IPR008523">
    <property type="entry name" value="DUF805"/>
</dbReference>
<keyword evidence="1" id="KW-0472">Membrane</keyword>
<organism evidence="2 3">
    <name type="scientific">Pseudooceanicola spongiae</name>
    <dbReference type="NCBI Taxonomy" id="2613965"/>
    <lineage>
        <taxon>Bacteria</taxon>
        <taxon>Pseudomonadati</taxon>
        <taxon>Pseudomonadota</taxon>
        <taxon>Alphaproteobacteria</taxon>
        <taxon>Rhodobacterales</taxon>
        <taxon>Paracoccaceae</taxon>
        <taxon>Pseudooceanicola</taxon>
    </lineage>
</organism>
<dbReference type="GO" id="GO:0005886">
    <property type="term" value="C:plasma membrane"/>
    <property type="evidence" value="ECO:0007669"/>
    <property type="project" value="TreeGrafter"/>
</dbReference>
<evidence type="ECO:0000313" key="2">
    <source>
        <dbReference type="EMBL" id="QOL82961.1"/>
    </source>
</evidence>
<evidence type="ECO:0000313" key="3">
    <source>
        <dbReference type="Proteomes" id="UP000594118"/>
    </source>
</evidence>
<keyword evidence="1" id="KW-1133">Transmembrane helix</keyword>
<evidence type="ECO:0000256" key="1">
    <source>
        <dbReference type="SAM" id="Phobius"/>
    </source>
</evidence>
<feature type="transmembrane region" description="Helical" evidence="1">
    <location>
        <begin position="26"/>
        <end position="48"/>
    </location>
</feature>
<keyword evidence="3" id="KW-1185">Reference proteome</keyword>
<feature type="transmembrane region" description="Helical" evidence="1">
    <location>
        <begin position="97"/>
        <end position="118"/>
    </location>
</feature>
<dbReference type="RefSeq" id="WP_193081372.1">
    <property type="nucleotide sequence ID" value="NZ_CP045201.1"/>
</dbReference>
<protein>
    <submittedName>
        <fullName evidence="2">DUF805 domain-containing protein</fullName>
    </submittedName>
</protein>
<dbReference type="KEGG" id="pshq:F3W81_20250"/>
<dbReference type="PANTHER" id="PTHR34980:SF2">
    <property type="entry name" value="INNER MEMBRANE PROTEIN YHAH-RELATED"/>
    <property type="match status" value="1"/>
</dbReference>
<dbReference type="PANTHER" id="PTHR34980">
    <property type="entry name" value="INNER MEMBRANE PROTEIN-RELATED-RELATED"/>
    <property type="match status" value="1"/>
</dbReference>
<reference evidence="2 3" key="1">
    <citation type="submission" date="2019-10" db="EMBL/GenBank/DDBJ databases">
        <title>Pseudopuniceibacterium sp. HQ09 islated from Antarctica.</title>
        <authorList>
            <person name="Liao L."/>
            <person name="Su S."/>
            <person name="Chen B."/>
            <person name="Yu Y."/>
        </authorList>
    </citation>
    <scope>NUCLEOTIDE SEQUENCE [LARGE SCALE GENOMIC DNA]</scope>
    <source>
        <strain evidence="2 3">HQ09</strain>
    </source>
</reference>
<feature type="transmembrane region" description="Helical" evidence="1">
    <location>
        <begin position="68"/>
        <end position="85"/>
    </location>
</feature>
<proteinExistence type="predicted"/>
<keyword evidence="1" id="KW-0812">Transmembrane</keyword>
<gene>
    <name evidence="2" type="ORF">F3W81_20250</name>
</gene>
<dbReference type="Proteomes" id="UP000594118">
    <property type="component" value="Chromosome"/>
</dbReference>
<sequence>MSFSDAIRTCFQKYATFSGRASRPEYWYFILFLLLASLVLGAVDGMLFGNDVVSATPFSFMISADGPLGSLFNLATVIPALAVGWRRMHDTGRSGLFLLYPLIVIVGIGTFTAFFHLLPWQLEGVLMLAMMGAMLILFISPLLVLWWLSRPSQPGANDWGPALQVAP</sequence>
<dbReference type="EMBL" id="CP045201">
    <property type="protein sequence ID" value="QOL82961.1"/>
    <property type="molecule type" value="Genomic_DNA"/>
</dbReference>
<feature type="transmembrane region" description="Helical" evidence="1">
    <location>
        <begin position="124"/>
        <end position="148"/>
    </location>
</feature>
<dbReference type="AlphaFoldDB" id="A0A7L9WRL2"/>